<dbReference type="Proteomes" id="UP001159641">
    <property type="component" value="Unassembled WGS sequence"/>
</dbReference>
<evidence type="ECO:0000313" key="2">
    <source>
        <dbReference type="Proteomes" id="UP001159641"/>
    </source>
</evidence>
<dbReference type="EMBL" id="JAIQCJ010001016">
    <property type="protein sequence ID" value="KAJ8793306.1"/>
    <property type="molecule type" value="Genomic_DNA"/>
</dbReference>
<reference evidence="1 2" key="1">
    <citation type="submission" date="2022-11" db="EMBL/GenBank/DDBJ databases">
        <title>Whole genome sequence of Eschrichtius robustus ER-17-0199.</title>
        <authorList>
            <person name="Bruniche-Olsen A."/>
            <person name="Black A.N."/>
            <person name="Fields C.J."/>
            <person name="Walden K."/>
            <person name="Dewoody J.A."/>
        </authorList>
    </citation>
    <scope>NUCLEOTIDE SEQUENCE [LARGE SCALE GENOMIC DNA]</scope>
    <source>
        <strain evidence="1">ER-17-0199</strain>
        <tissue evidence="1">Blubber</tissue>
    </source>
</reference>
<accession>A0AB34HNR9</accession>
<evidence type="ECO:0000313" key="1">
    <source>
        <dbReference type="EMBL" id="KAJ8793306.1"/>
    </source>
</evidence>
<protein>
    <submittedName>
        <fullName evidence="1">Uncharacterized protein</fullName>
    </submittedName>
</protein>
<dbReference type="AlphaFoldDB" id="A0AB34HNR9"/>
<comment type="caution">
    <text evidence="1">The sequence shown here is derived from an EMBL/GenBank/DDBJ whole genome shotgun (WGS) entry which is preliminary data.</text>
</comment>
<proteinExistence type="predicted"/>
<name>A0AB34HNR9_ESCRO</name>
<keyword evidence="2" id="KW-1185">Reference proteome</keyword>
<organism evidence="1 2">
    <name type="scientific">Eschrichtius robustus</name>
    <name type="common">California gray whale</name>
    <name type="synonym">Eschrichtius gibbosus</name>
    <dbReference type="NCBI Taxonomy" id="9764"/>
    <lineage>
        <taxon>Eukaryota</taxon>
        <taxon>Metazoa</taxon>
        <taxon>Chordata</taxon>
        <taxon>Craniata</taxon>
        <taxon>Vertebrata</taxon>
        <taxon>Euteleostomi</taxon>
        <taxon>Mammalia</taxon>
        <taxon>Eutheria</taxon>
        <taxon>Laurasiatheria</taxon>
        <taxon>Artiodactyla</taxon>
        <taxon>Whippomorpha</taxon>
        <taxon>Cetacea</taxon>
        <taxon>Mysticeti</taxon>
        <taxon>Eschrichtiidae</taxon>
        <taxon>Eschrichtius</taxon>
    </lineage>
</organism>
<gene>
    <name evidence="1" type="ORF">J1605_000301</name>
</gene>
<sequence length="101" mass="10774">MTLSRTPRRKADANWTPRSDALKGLLLGRTPSPSPAHCAWPGPRGILGHKLSPRLPRTFYDVGSESVSAPGPLFGKVTWTSTAMAEGEEVLPLPTPGGDGW</sequence>